<evidence type="ECO:0000313" key="4">
    <source>
        <dbReference type="EMBL" id="NJB99366.1"/>
    </source>
</evidence>
<accession>A0A7X5Y4L4</accession>
<gene>
    <name evidence="4" type="ORF">GGR89_003707</name>
</gene>
<protein>
    <submittedName>
        <fullName evidence="4">Putative membrane protein</fullName>
    </submittedName>
</protein>
<dbReference type="PANTHER" id="PTHR33824">
    <property type="entry name" value="POLYKETIDE CYCLASE/DEHYDRASE AND LIPID TRANSPORT SUPERFAMILY PROTEIN"/>
    <property type="match status" value="1"/>
</dbReference>
<keyword evidence="5" id="KW-1185">Reference proteome</keyword>
<comment type="caution">
    <text evidence="4">The sequence shown here is derived from an EMBL/GenBank/DDBJ whole genome shotgun (WGS) entry which is preliminary data.</text>
</comment>
<comment type="similarity">
    <text evidence="1">Belongs to the ribosome association toxin RatA family.</text>
</comment>
<dbReference type="Gene3D" id="3.30.530.20">
    <property type="match status" value="1"/>
</dbReference>
<evidence type="ECO:0000256" key="2">
    <source>
        <dbReference type="SAM" id="MobiDB-lite"/>
    </source>
</evidence>
<evidence type="ECO:0000313" key="5">
    <source>
        <dbReference type="Proteomes" id="UP000531251"/>
    </source>
</evidence>
<dbReference type="Pfam" id="PF03364">
    <property type="entry name" value="Polyketide_cyc"/>
    <property type="match status" value="1"/>
</dbReference>
<name>A0A7X5Y4L4_9SPHN</name>
<reference evidence="4 5" key="1">
    <citation type="submission" date="2020-03" db="EMBL/GenBank/DDBJ databases">
        <title>Genomic Encyclopedia of Type Strains, Phase IV (KMG-IV): sequencing the most valuable type-strain genomes for metagenomic binning, comparative biology and taxonomic classification.</title>
        <authorList>
            <person name="Goeker M."/>
        </authorList>
    </citation>
    <scope>NUCLEOTIDE SEQUENCE [LARGE SCALE GENOMIC DNA]</scope>
    <source>
        <strain evidence="4 5">DSM 7225</strain>
    </source>
</reference>
<feature type="region of interest" description="Disordered" evidence="2">
    <location>
        <begin position="1"/>
        <end position="22"/>
    </location>
</feature>
<proteinExistence type="inferred from homology"/>
<dbReference type="InterPro" id="IPR005031">
    <property type="entry name" value="COQ10_START"/>
</dbReference>
<dbReference type="PANTHER" id="PTHR33824:SF7">
    <property type="entry name" value="POLYKETIDE CYCLASE_DEHYDRASE AND LIPID TRANSPORT SUPERFAMILY PROTEIN"/>
    <property type="match status" value="1"/>
</dbReference>
<dbReference type="RefSeq" id="WP_425338777.1">
    <property type="nucleotide sequence ID" value="NZ_BAAADY010000016.1"/>
</dbReference>
<sequence length="197" mass="22094">MADTMNRASKDDAPLSTANKESQAIDEATDGLIVQRGDKLVARAVTINRPRAELYAFWRDFSNLPPILDNVVRIDVLDRERSHWVVKAPAGGTVEWDSRITEDREGELIAWASEDGADIPNSGRIEFRDAGARGTVVVATINYAQPGGTIGRVISRIFQREPKMQAQRDLRRFKQLMETGEIATSSRTQQQLEEERN</sequence>
<evidence type="ECO:0000259" key="3">
    <source>
        <dbReference type="Pfam" id="PF03364"/>
    </source>
</evidence>
<dbReference type="AlphaFoldDB" id="A0A7X5Y4L4"/>
<evidence type="ECO:0000256" key="1">
    <source>
        <dbReference type="ARBA" id="ARBA00008918"/>
    </source>
</evidence>
<dbReference type="CDD" id="cd07817">
    <property type="entry name" value="SRPBCC_8"/>
    <property type="match status" value="1"/>
</dbReference>
<dbReference type="Proteomes" id="UP000531251">
    <property type="component" value="Unassembled WGS sequence"/>
</dbReference>
<dbReference type="EMBL" id="JAATJB010000014">
    <property type="protein sequence ID" value="NJB99366.1"/>
    <property type="molecule type" value="Genomic_DNA"/>
</dbReference>
<dbReference type="InterPro" id="IPR047137">
    <property type="entry name" value="ORF3"/>
</dbReference>
<dbReference type="InterPro" id="IPR023393">
    <property type="entry name" value="START-like_dom_sf"/>
</dbReference>
<organism evidence="4 5">
    <name type="scientific">Sphingomonas trueperi</name>
    <dbReference type="NCBI Taxonomy" id="53317"/>
    <lineage>
        <taxon>Bacteria</taxon>
        <taxon>Pseudomonadati</taxon>
        <taxon>Pseudomonadota</taxon>
        <taxon>Alphaproteobacteria</taxon>
        <taxon>Sphingomonadales</taxon>
        <taxon>Sphingomonadaceae</taxon>
        <taxon>Sphingomonas</taxon>
    </lineage>
</organism>
<dbReference type="SUPFAM" id="SSF55961">
    <property type="entry name" value="Bet v1-like"/>
    <property type="match status" value="1"/>
</dbReference>
<feature type="domain" description="Coenzyme Q-binding protein COQ10 START" evidence="3">
    <location>
        <begin position="47"/>
        <end position="169"/>
    </location>
</feature>